<comment type="caution">
    <text evidence="14">The sequence shown here is derived from an EMBL/GenBank/DDBJ whole genome shotgun (WGS) entry which is preliminary data.</text>
</comment>
<evidence type="ECO:0000256" key="2">
    <source>
        <dbReference type="ARBA" id="ARBA00004651"/>
    </source>
</evidence>
<evidence type="ECO:0000256" key="4">
    <source>
        <dbReference type="ARBA" id="ARBA00022448"/>
    </source>
</evidence>
<feature type="transmembrane region" description="Helical" evidence="13">
    <location>
        <begin position="47"/>
        <end position="68"/>
    </location>
</feature>
<keyword evidence="11 13" id="KW-0472">Membrane</keyword>
<feature type="transmembrane region" description="Helical" evidence="13">
    <location>
        <begin position="89"/>
        <end position="117"/>
    </location>
</feature>
<dbReference type="EMBL" id="JAGTUF010000009">
    <property type="protein sequence ID" value="MBR9972275.1"/>
    <property type="molecule type" value="Genomic_DNA"/>
</dbReference>
<evidence type="ECO:0000256" key="8">
    <source>
        <dbReference type="ARBA" id="ARBA00022989"/>
    </source>
</evidence>
<dbReference type="Proteomes" id="UP000680714">
    <property type="component" value="Unassembled WGS sequence"/>
</dbReference>
<feature type="transmembrane region" description="Helical" evidence="13">
    <location>
        <begin position="129"/>
        <end position="148"/>
    </location>
</feature>
<evidence type="ECO:0000256" key="7">
    <source>
        <dbReference type="ARBA" id="ARBA00022692"/>
    </source>
</evidence>
<feature type="transmembrane region" description="Helical" evidence="13">
    <location>
        <begin position="262"/>
        <end position="283"/>
    </location>
</feature>
<keyword evidence="8 13" id="KW-1133">Transmembrane helix</keyword>
<keyword evidence="9" id="KW-0406">Ion transport</keyword>
<evidence type="ECO:0000256" key="13">
    <source>
        <dbReference type="RuleBase" id="RU362101"/>
    </source>
</evidence>
<keyword evidence="10" id="KW-0921">Nickel transport</keyword>
<dbReference type="Pfam" id="PF03824">
    <property type="entry name" value="NicO"/>
    <property type="match status" value="1"/>
</dbReference>
<evidence type="ECO:0000256" key="12">
    <source>
        <dbReference type="ARBA" id="ARBA00023285"/>
    </source>
</evidence>
<evidence type="ECO:0000256" key="5">
    <source>
        <dbReference type="ARBA" id="ARBA00022475"/>
    </source>
</evidence>
<dbReference type="InterPro" id="IPR011541">
    <property type="entry name" value="Ni/Co_transpt_high_affinity"/>
</dbReference>
<keyword evidence="3" id="KW-0171">Cobalt transport</keyword>
<proteinExistence type="inferred from homology"/>
<protein>
    <recommendedName>
        <fullName evidence="13">Nickel/cobalt efflux system</fullName>
    </recommendedName>
</protein>
<evidence type="ECO:0000256" key="3">
    <source>
        <dbReference type="ARBA" id="ARBA00022426"/>
    </source>
</evidence>
<accession>A0ABS5ICX2</accession>
<comment type="similarity">
    <text evidence="13">Belongs to the NiCoT transporter (TC 2.A.52) family.</text>
</comment>
<evidence type="ECO:0000256" key="11">
    <source>
        <dbReference type="ARBA" id="ARBA00023136"/>
    </source>
</evidence>
<feature type="transmembrane region" description="Helical" evidence="13">
    <location>
        <begin position="186"/>
        <end position="207"/>
    </location>
</feature>
<evidence type="ECO:0000313" key="15">
    <source>
        <dbReference type="Proteomes" id="UP000680714"/>
    </source>
</evidence>
<gene>
    <name evidence="14" type="ORF">KEC16_11185</name>
</gene>
<dbReference type="PANTHER" id="PTHR40659:SF1">
    <property type="entry name" value="NICKEL_COBALT EFFLUX SYSTEM RCNA"/>
    <property type="match status" value="1"/>
</dbReference>
<name>A0ABS5ICX2_9PROT</name>
<keyword evidence="4 13" id="KW-0813">Transport</keyword>
<dbReference type="RefSeq" id="WP_211548864.1">
    <property type="nucleotide sequence ID" value="NZ_JAGTUF010000009.1"/>
</dbReference>
<reference evidence="14 15" key="1">
    <citation type="submission" date="2021-04" db="EMBL/GenBank/DDBJ databases">
        <title>Magnetospirillum sulfuroxidans sp. nov., a facultative chemolithoautotrophic sulfur-oxidizing alphaproteobacterium isolated from freshwater sediment and proposals for Paramagetospirillum gen. nov., and Magnetospirillaceae fam. nov.</title>
        <authorList>
            <person name="Koziaeva V."/>
            <person name="Geelhoed J.S."/>
            <person name="Sorokin D.Y."/>
            <person name="Grouzdev D.S."/>
        </authorList>
    </citation>
    <scope>NUCLEOTIDE SEQUENCE [LARGE SCALE GENOMIC DNA]</scope>
    <source>
        <strain evidence="14 15">J10</strain>
    </source>
</reference>
<keyword evidence="7 13" id="KW-0812">Transmembrane</keyword>
<comment type="function">
    <text evidence="1">Efflux system for nickel and cobalt.</text>
</comment>
<organism evidence="14 15">
    <name type="scientific">Magnetospirillum sulfuroxidans</name>
    <dbReference type="NCBI Taxonomy" id="611300"/>
    <lineage>
        <taxon>Bacteria</taxon>
        <taxon>Pseudomonadati</taxon>
        <taxon>Pseudomonadota</taxon>
        <taxon>Alphaproteobacteria</taxon>
        <taxon>Rhodospirillales</taxon>
        <taxon>Rhodospirillaceae</taxon>
        <taxon>Magnetospirillum</taxon>
    </lineage>
</organism>
<evidence type="ECO:0000256" key="6">
    <source>
        <dbReference type="ARBA" id="ARBA00022596"/>
    </source>
</evidence>
<dbReference type="PANTHER" id="PTHR40659">
    <property type="entry name" value="NICKEL/COBALT EFFLUX SYSTEM RCNA"/>
    <property type="match status" value="1"/>
</dbReference>
<keyword evidence="15" id="KW-1185">Reference proteome</keyword>
<keyword evidence="12" id="KW-0170">Cobalt</keyword>
<keyword evidence="6" id="KW-0533">Nickel</keyword>
<evidence type="ECO:0000313" key="14">
    <source>
        <dbReference type="EMBL" id="MBR9972275.1"/>
    </source>
</evidence>
<sequence length="291" mass="30404">MSLIPPPAPTGFELPEPLRSLAEWAFTLQRGLNGEMRQQLALMADGVAWRPVLTILLAAFLYGIFHAIGPGHGKVVIGSWFATHRARVVHGLAACGLSAAIQGISAVAVVLLLAGVLSLAPRDVMAQAAWLEAGSYALITVMGAWMLVQALRGRHACGHDHSDHSPCDHPLHHHHHHDDAGERRTLWAMAAAVGFRPCSGAILVLLFTLANGLLWVGIAATMAMALGVALTVSGIGLSALGLNRLLESRFGDSAVGGWLRRALAVAGAGAILLLGLVLLLGVIQHGPALTG</sequence>
<evidence type="ECO:0000256" key="1">
    <source>
        <dbReference type="ARBA" id="ARBA00002510"/>
    </source>
</evidence>
<evidence type="ECO:0000256" key="9">
    <source>
        <dbReference type="ARBA" id="ARBA00023065"/>
    </source>
</evidence>
<feature type="transmembrane region" description="Helical" evidence="13">
    <location>
        <begin position="213"/>
        <end position="242"/>
    </location>
</feature>
<evidence type="ECO:0000256" key="10">
    <source>
        <dbReference type="ARBA" id="ARBA00023112"/>
    </source>
</evidence>
<dbReference type="InterPro" id="IPR051224">
    <property type="entry name" value="NiCoT_RcnA"/>
</dbReference>
<comment type="subcellular location">
    <subcellularLocation>
        <location evidence="2 13">Cell membrane</location>
        <topology evidence="2 13">Multi-pass membrane protein</topology>
    </subcellularLocation>
</comment>
<keyword evidence="5" id="KW-1003">Cell membrane</keyword>